<dbReference type="EnsemblMetazoa" id="ADIR015558-RA">
    <property type="protein sequence ID" value="ADIR015558-PA"/>
    <property type="gene ID" value="ADIR015558"/>
</dbReference>
<keyword evidence="4 8" id="KW-1133">Transmembrane helix</keyword>
<dbReference type="AlphaFoldDB" id="A0A182NZ58"/>
<keyword evidence="2 8" id="KW-1003">Cell membrane</keyword>
<dbReference type="STRING" id="7168.A0A182NZ58"/>
<dbReference type="Proteomes" id="UP000075884">
    <property type="component" value="Unassembled WGS sequence"/>
</dbReference>
<evidence type="ECO:0000256" key="5">
    <source>
        <dbReference type="ARBA" id="ARBA00023136"/>
    </source>
</evidence>
<evidence type="ECO:0000256" key="6">
    <source>
        <dbReference type="ARBA" id="ARBA00023170"/>
    </source>
</evidence>
<feature type="transmembrane region" description="Helical" evidence="8">
    <location>
        <begin position="12"/>
        <end position="33"/>
    </location>
</feature>
<dbReference type="GO" id="GO:0030425">
    <property type="term" value="C:dendrite"/>
    <property type="evidence" value="ECO:0007669"/>
    <property type="project" value="TreeGrafter"/>
</dbReference>
<feature type="transmembrane region" description="Helical" evidence="8">
    <location>
        <begin position="358"/>
        <end position="378"/>
    </location>
</feature>
<dbReference type="GO" id="GO:0007165">
    <property type="term" value="P:signal transduction"/>
    <property type="evidence" value="ECO:0007669"/>
    <property type="project" value="UniProtKB-KW"/>
</dbReference>
<comment type="similarity">
    <text evidence="8">Belongs to the insect chemoreceptor superfamily. Gustatory receptor (GR) family.</text>
</comment>
<name>A0A182NZ58_9DIPT</name>
<dbReference type="GO" id="GO:0043025">
    <property type="term" value="C:neuronal cell body"/>
    <property type="evidence" value="ECO:0007669"/>
    <property type="project" value="TreeGrafter"/>
</dbReference>
<feature type="transmembrane region" description="Helical" evidence="8">
    <location>
        <begin position="284"/>
        <end position="302"/>
    </location>
</feature>
<keyword evidence="10" id="KW-1185">Reference proteome</keyword>
<feature type="transmembrane region" description="Helical" evidence="8">
    <location>
        <begin position="136"/>
        <end position="155"/>
    </location>
</feature>
<organism evidence="9 10">
    <name type="scientific">Anopheles dirus</name>
    <dbReference type="NCBI Taxonomy" id="7168"/>
    <lineage>
        <taxon>Eukaryota</taxon>
        <taxon>Metazoa</taxon>
        <taxon>Ecdysozoa</taxon>
        <taxon>Arthropoda</taxon>
        <taxon>Hexapoda</taxon>
        <taxon>Insecta</taxon>
        <taxon>Pterygota</taxon>
        <taxon>Neoptera</taxon>
        <taxon>Endopterygota</taxon>
        <taxon>Diptera</taxon>
        <taxon>Nematocera</taxon>
        <taxon>Culicoidea</taxon>
        <taxon>Culicidae</taxon>
        <taxon>Anophelinae</taxon>
        <taxon>Anopheles</taxon>
    </lineage>
</organism>
<evidence type="ECO:0000256" key="7">
    <source>
        <dbReference type="ARBA" id="ARBA00023224"/>
    </source>
</evidence>
<dbReference type="Pfam" id="PF08395">
    <property type="entry name" value="7tm_7"/>
    <property type="match status" value="1"/>
</dbReference>
<accession>A0A182NZ58</accession>
<feature type="transmembrane region" description="Helical" evidence="8">
    <location>
        <begin position="85"/>
        <end position="102"/>
    </location>
</feature>
<evidence type="ECO:0000256" key="8">
    <source>
        <dbReference type="RuleBase" id="RU363108"/>
    </source>
</evidence>
<comment type="caution">
    <text evidence="8">Lacks conserved residue(s) required for the propagation of feature annotation.</text>
</comment>
<comment type="subcellular location">
    <subcellularLocation>
        <location evidence="1 8">Cell membrane</location>
        <topology evidence="1 8">Multi-pass membrane protein</topology>
    </subcellularLocation>
</comment>
<feature type="transmembrane region" description="Helical" evidence="8">
    <location>
        <begin position="45"/>
        <end position="65"/>
    </location>
</feature>
<keyword evidence="5 8" id="KW-0472">Membrane</keyword>
<evidence type="ECO:0000256" key="3">
    <source>
        <dbReference type="ARBA" id="ARBA00022692"/>
    </source>
</evidence>
<dbReference type="GO" id="GO:0007635">
    <property type="term" value="P:chemosensory behavior"/>
    <property type="evidence" value="ECO:0007669"/>
    <property type="project" value="TreeGrafter"/>
</dbReference>
<dbReference type="PANTHER" id="PTHR21143:SF104">
    <property type="entry name" value="GUSTATORY RECEPTOR 8A-RELATED"/>
    <property type="match status" value="1"/>
</dbReference>
<evidence type="ECO:0000256" key="1">
    <source>
        <dbReference type="ARBA" id="ARBA00004651"/>
    </source>
</evidence>
<evidence type="ECO:0000313" key="9">
    <source>
        <dbReference type="EnsemblMetazoa" id="ADIR015558-PA"/>
    </source>
</evidence>
<dbReference type="GO" id="GO:0008049">
    <property type="term" value="P:male courtship behavior"/>
    <property type="evidence" value="ECO:0007669"/>
    <property type="project" value="TreeGrafter"/>
</dbReference>
<evidence type="ECO:0000313" key="10">
    <source>
        <dbReference type="Proteomes" id="UP000075884"/>
    </source>
</evidence>
<keyword evidence="3 8" id="KW-0812">Transmembrane</keyword>
<proteinExistence type="inferred from homology"/>
<dbReference type="PANTHER" id="PTHR21143">
    <property type="entry name" value="INVERTEBRATE GUSTATORY RECEPTOR"/>
    <property type="match status" value="1"/>
</dbReference>
<keyword evidence="6 8" id="KW-0675">Receptor</keyword>
<keyword evidence="7 8" id="KW-0807">Transducer</keyword>
<reference evidence="10" key="1">
    <citation type="submission" date="2013-03" db="EMBL/GenBank/DDBJ databases">
        <title>The Genome Sequence of Anopheles dirus WRAIR2.</title>
        <authorList>
            <consortium name="The Broad Institute Genomics Platform"/>
            <person name="Neafsey D.E."/>
            <person name="Walton C."/>
            <person name="Walker B."/>
            <person name="Young S.K."/>
            <person name="Zeng Q."/>
            <person name="Gargeya S."/>
            <person name="Fitzgerald M."/>
            <person name="Haas B."/>
            <person name="Abouelleil A."/>
            <person name="Allen A.W."/>
            <person name="Alvarado L."/>
            <person name="Arachchi H.M."/>
            <person name="Berlin A.M."/>
            <person name="Chapman S.B."/>
            <person name="Gainer-Dewar J."/>
            <person name="Goldberg J."/>
            <person name="Griggs A."/>
            <person name="Gujja S."/>
            <person name="Hansen M."/>
            <person name="Howarth C."/>
            <person name="Imamovic A."/>
            <person name="Ireland A."/>
            <person name="Larimer J."/>
            <person name="McCowan C."/>
            <person name="Murphy C."/>
            <person name="Pearson M."/>
            <person name="Poon T.W."/>
            <person name="Priest M."/>
            <person name="Roberts A."/>
            <person name="Saif S."/>
            <person name="Shea T."/>
            <person name="Sisk P."/>
            <person name="Sykes S."/>
            <person name="Wortman J."/>
            <person name="Nusbaum C."/>
            <person name="Birren B."/>
        </authorList>
    </citation>
    <scope>NUCLEOTIDE SEQUENCE [LARGE SCALE GENOMIC DNA]</scope>
    <source>
        <strain evidence="10">WRAIR2</strain>
    </source>
</reference>
<dbReference type="VEuPathDB" id="VectorBase:ADIR015558"/>
<dbReference type="GO" id="GO:0050909">
    <property type="term" value="P:sensory perception of taste"/>
    <property type="evidence" value="ECO:0007669"/>
    <property type="project" value="InterPro"/>
</dbReference>
<dbReference type="GO" id="GO:0005886">
    <property type="term" value="C:plasma membrane"/>
    <property type="evidence" value="ECO:0007669"/>
    <property type="project" value="UniProtKB-SubCell"/>
</dbReference>
<comment type="function">
    <text evidence="8">Gustatory receptor which mediates acceptance or avoidance behavior, depending on its substrates.</text>
</comment>
<evidence type="ECO:0000256" key="4">
    <source>
        <dbReference type="ARBA" id="ARBA00022989"/>
    </source>
</evidence>
<evidence type="ECO:0000256" key="2">
    <source>
        <dbReference type="ARBA" id="ARBA00022475"/>
    </source>
</evidence>
<dbReference type="GO" id="GO:0030424">
    <property type="term" value="C:axon"/>
    <property type="evidence" value="ECO:0007669"/>
    <property type="project" value="TreeGrafter"/>
</dbReference>
<sequence length="391" mass="46678">MNLITTERRLLWLAFTIFKLFGFIPFPFDRYNIKLKPSSSCTTLLKFYVLQLLFYIAVFWMAILYRSDMFHNGLQVLSMNEILKYFSNIWITFVILIITVLQRKIHRSVWVKLDQVRNLVSKVFLRRFIRFYLCKFYGYLAYSGFIEAQMMYIVLDSPMDFAYRVALLVLHTFVRLQHLFHMFFIDVLKTHLQQLHYDLKELSEYMRKLDAHPYESPIHRNTYERSVKRLLELKEIYGKLWEISDCINRTFGWSQICNFTGNFVQLSCDLYWCYLSVQGVFDNYFYVFGMLLPTSLLLWLLLSSAESCLRVASSLPEALLEVPIENDSTFRKIIYRFGLQMAQQRIRLTAHGLFEINYSLLKMFGTGMTTYMIIFITFSKKLRLEELQTGL</sequence>
<reference evidence="9" key="2">
    <citation type="submission" date="2020-05" db="UniProtKB">
        <authorList>
            <consortium name="EnsemblMetazoa"/>
        </authorList>
    </citation>
    <scope>IDENTIFICATION</scope>
    <source>
        <strain evidence="9">WRAIR2</strain>
    </source>
</reference>
<protein>
    <recommendedName>
        <fullName evidence="8">Gustatory receptor</fullName>
    </recommendedName>
</protein>
<dbReference type="InterPro" id="IPR013604">
    <property type="entry name" value="7TM_chemorcpt"/>
</dbReference>